<dbReference type="PANTHER" id="PTHR33269:SF17">
    <property type="entry name" value="NADH-UBIQUINONE OXIDOREDUCTASE CHAIN 6"/>
    <property type="match status" value="1"/>
</dbReference>
<keyword evidence="1" id="KW-1133">Transmembrane helix</keyword>
<keyword evidence="1" id="KW-0813">Transport</keyword>
<organism evidence="2">
    <name type="scientific">Ceratocystis fimbriata</name>
    <dbReference type="NCBI Taxonomy" id="5158"/>
    <lineage>
        <taxon>Eukaryota</taxon>
        <taxon>Fungi</taxon>
        <taxon>Dikarya</taxon>
        <taxon>Ascomycota</taxon>
        <taxon>Pezizomycotina</taxon>
        <taxon>Sordariomycetes</taxon>
        <taxon>Hypocreomycetidae</taxon>
        <taxon>Microascales</taxon>
        <taxon>Ceratocystidaceae</taxon>
        <taxon>Ceratocystis</taxon>
    </lineage>
</organism>
<feature type="transmembrane region" description="Helical" evidence="1">
    <location>
        <begin position="172"/>
        <end position="194"/>
    </location>
</feature>
<evidence type="ECO:0000313" key="8">
    <source>
        <dbReference type="EMBL" id="QRB98335.1"/>
    </source>
</evidence>
<keyword evidence="1" id="KW-0249">Electron transport</keyword>
<dbReference type="EC" id="7.1.1.2" evidence="1"/>
<gene>
    <name evidence="2" type="primary">nad6</name>
</gene>
<dbReference type="EMBL" id="MT331847">
    <property type="protein sequence ID" value="QRB98335.1"/>
    <property type="molecule type" value="Genomic_DNA"/>
</dbReference>
<keyword evidence="1" id="KW-0812">Transmembrane</keyword>
<evidence type="ECO:0000313" key="7">
    <source>
        <dbReference type="EMBL" id="QRB98279.1"/>
    </source>
</evidence>
<dbReference type="EMBL" id="MT331843">
    <property type="protein sequence ID" value="QRB98279.1"/>
    <property type="molecule type" value="Genomic_DNA"/>
</dbReference>
<evidence type="ECO:0000256" key="1">
    <source>
        <dbReference type="RuleBase" id="RU004430"/>
    </source>
</evidence>
<feature type="transmembrane region" description="Helical" evidence="1">
    <location>
        <begin position="201"/>
        <end position="222"/>
    </location>
</feature>
<dbReference type="GO" id="GO:0008137">
    <property type="term" value="F:NADH dehydrogenase (ubiquinone) activity"/>
    <property type="evidence" value="ECO:0007669"/>
    <property type="project" value="UniProtKB-UniRule"/>
</dbReference>
<evidence type="ECO:0000313" key="5">
    <source>
        <dbReference type="EMBL" id="QRB98237.1"/>
    </source>
</evidence>
<keyword evidence="1 2" id="KW-0496">Mitochondrion</keyword>
<dbReference type="EMBL" id="MT331840">
    <property type="protein sequence ID" value="QRB98237.1"/>
    <property type="molecule type" value="Genomic_DNA"/>
</dbReference>
<dbReference type="Pfam" id="PF00499">
    <property type="entry name" value="Oxidored_q3"/>
    <property type="match status" value="1"/>
</dbReference>
<dbReference type="PANTHER" id="PTHR33269">
    <property type="entry name" value="NADH-UBIQUINONE OXIDOREDUCTASE CHAIN 6"/>
    <property type="match status" value="1"/>
</dbReference>
<feature type="transmembrane region" description="Helical" evidence="1">
    <location>
        <begin position="42"/>
        <end position="60"/>
    </location>
</feature>
<dbReference type="InterPro" id="IPR001457">
    <property type="entry name" value="NADH_UbQ/plastoQ_OxRdtase_su6"/>
</dbReference>
<sequence length="228" mass="25541">MLLNLFNNTTNGFNIKFTSILFIGSVLTAIVTIAVKNTIVGLLFLISLFVLIGIYLYSVGLEFLGFGYILVYVGAVSILFLFILMLVNIRTSELLSNNIKILALAGLLILSLVFIYFSVYFYSDSIKGEKSLLNFKEYLKNAFFNGFGDENDTSKVSDSPWRLFYYYDLVEYVMGISWDGLYTILCHIVAIGNILYTSYSIWLIIVSIILLLTMNGAIVVTVSSDSSN</sequence>
<keyword evidence="1" id="KW-0679">Respiratory chain</keyword>
<reference evidence="3" key="2">
    <citation type="submission" date="2020-04" db="EMBL/GenBank/DDBJ databases">
        <title>Mitochondrial genomes of Ceratocystis.</title>
        <authorList>
            <person name="Mayers C.G."/>
            <person name="Harrington T.C."/>
            <person name="Wai A."/>
            <person name="Hausner G."/>
        </authorList>
    </citation>
    <scope>NUCLEOTIDE SEQUENCE</scope>
    <source>
        <strain evidence="8">C1421</strain>
        <strain evidence="9">C1442</strain>
        <strain evidence="6">C1551</strain>
        <strain evidence="10">C1688</strain>
        <strain evidence="3">C1780</strain>
        <strain evidence="5">C1809</strain>
        <strain evidence="7">C1811</strain>
        <strain evidence="4">C4121</strain>
    </source>
</reference>
<dbReference type="EMBL" id="MT331848">
    <property type="protein sequence ID" value="QRB98349.1"/>
    <property type="molecule type" value="Genomic_DNA"/>
</dbReference>
<keyword evidence="1" id="KW-0520">NAD</keyword>
<reference evidence="2" key="1">
    <citation type="submission" date="2017-09" db="EMBL/GenBank/DDBJ databases">
        <title>Comparative analysis of mitochondrial genomes in Ceratocystis.</title>
        <authorList>
            <person name="Naidoo K."/>
            <person name="Steenkamp E.T."/>
            <person name="Coetzee M.P.A."/>
            <person name="Kleeper P."/>
            <person name="Wingfield M.J."/>
            <person name="Wingfield B.D."/>
        </authorList>
    </citation>
    <scope>NUCLEOTIDE SEQUENCE</scope>
    <source>
        <strain evidence="2">CMW15049</strain>
    </source>
</reference>
<evidence type="ECO:0000313" key="10">
    <source>
        <dbReference type="EMBL" id="QRB98363.1"/>
    </source>
</evidence>
<evidence type="ECO:0000313" key="9">
    <source>
        <dbReference type="EMBL" id="QRB98349.1"/>
    </source>
</evidence>
<dbReference type="EMBL" id="MT331849">
    <property type="protein sequence ID" value="QRB98363.1"/>
    <property type="molecule type" value="Genomic_DNA"/>
</dbReference>
<feature type="transmembrane region" description="Helical" evidence="1">
    <location>
        <begin position="66"/>
        <end position="89"/>
    </location>
</feature>
<comment type="catalytic activity">
    <reaction evidence="1">
        <text>a ubiquinone + NADH + 5 H(+)(in) = a ubiquinol + NAD(+) + 4 H(+)(out)</text>
        <dbReference type="Rhea" id="RHEA:29091"/>
        <dbReference type="Rhea" id="RHEA-COMP:9565"/>
        <dbReference type="Rhea" id="RHEA-COMP:9566"/>
        <dbReference type="ChEBI" id="CHEBI:15378"/>
        <dbReference type="ChEBI" id="CHEBI:16389"/>
        <dbReference type="ChEBI" id="CHEBI:17976"/>
        <dbReference type="ChEBI" id="CHEBI:57540"/>
        <dbReference type="ChEBI" id="CHEBI:57945"/>
        <dbReference type="EC" id="7.1.1.2"/>
    </reaction>
</comment>
<protein>
    <recommendedName>
        <fullName evidence="1">NADH-ubiquinone oxidoreductase chain 6</fullName>
        <ecNumber evidence="1">7.1.1.2</ecNumber>
    </recommendedName>
</protein>
<dbReference type="EMBL" id="MG010657">
    <property type="protein sequence ID" value="QEN73790.1"/>
    <property type="molecule type" value="Genomic_DNA"/>
</dbReference>
<name>A0A5C1VB17_9PEZI</name>
<dbReference type="GO" id="GO:0031966">
    <property type="term" value="C:mitochondrial membrane"/>
    <property type="evidence" value="ECO:0007669"/>
    <property type="project" value="UniProtKB-SubCell"/>
</dbReference>
<evidence type="ECO:0000313" key="2">
    <source>
        <dbReference type="EMBL" id="QEN73790.1"/>
    </source>
</evidence>
<feature type="transmembrane region" description="Helical" evidence="1">
    <location>
        <begin position="101"/>
        <end position="122"/>
    </location>
</feature>
<dbReference type="InterPro" id="IPR042106">
    <property type="entry name" value="Nuo/plastoQ_OxRdtase_6_NuoJ"/>
</dbReference>
<keyword evidence="1" id="KW-1278">Translocase</keyword>
<dbReference type="EMBL" id="MT331839">
    <property type="protein sequence ID" value="QRB98223.1"/>
    <property type="molecule type" value="Genomic_DNA"/>
</dbReference>
<geneLocation type="mitochondrion" evidence="2"/>
<comment type="similarity">
    <text evidence="1">Belongs to the complex I subunit 6 family.</text>
</comment>
<dbReference type="RefSeq" id="YP_009704227.1">
    <property type="nucleotide sequence ID" value="NC_044963.1"/>
</dbReference>
<dbReference type="GeneID" id="41954402"/>
<evidence type="ECO:0000313" key="4">
    <source>
        <dbReference type="EMBL" id="QRB98223.1"/>
    </source>
</evidence>
<feature type="transmembrane region" description="Helical" evidence="1">
    <location>
        <begin position="15"/>
        <end position="35"/>
    </location>
</feature>
<keyword evidence="1" id="KW-0472">Membrane</keyword>
<keyword evidence="1" id="KW-0830">Ubiquinone</keyword>
<evidence type="ECO:0000313" key="3">
    <source>
        <dbReference type="EMBL" id="QRB98209.1"/>
    </source>
</evidence>
<dbReference type="EMBL" id="MT331842">
    <property type="protein sequence ID" value="QRB98265.1"/>
    <property type="molecule type" value="Genomic_DNA"/>
</dbReference>
<dbReference type="EMBL" id="MT331838">
    <property type="protein sequence ID" value="QRB98209.1"/>
    <property type="molecule type" value="Genomic_DNA"/>
</dbReference>
<comment type="function">
    <text evidence="1">Core subunit of the mitochondrial membrane respiratory chain NADH dehydrogenase (Complex I) which catalyzes electron transfer from NADH through the respiratory chain, using ubiquinone as an electron acceptor. Essential for the catalytic activity and assembly of complex I.</text>
</comment>
<dbReference type="Gene3D" id="1.20.120.1200">
    <property type="entry name" value="NADH-ubiquinone/plastoquinone oxidoreductase chain 6, subunit NuoJ"/>
    <property type="match status" value="1"/>
</dbReference>
<comment type="subcellular location">
    <subcellularLocation>
        <location evidence="1">Mitochondrion membrane</location>
        <topology evidence="1">Multi-pass membrane protein</topology>
    </subcellularLocation>
</comment>
<proteinExistence type="inferred from homology"/>
<evidence type="ECO:0000313" key="6">
    <source>
        <dbReference type="EMBL" id="QRB98265.1"/>
    </source>
</evidence>
<accession>A0A5C1VB17</accession>
<dbReference type="AlphaFoldDB" id="A0A5C1VB17"/>